<keyword evidence="3" id="KW-0963">Cytoplasm</keyword>
<accession>A0A8W7P110</accession>
<dbReference type="InterPro" id="IPR014930">
    <property type="entry name" value="Myotonic_dystrophy_kinase_coil"/>
</dbReference>
<dbReference type="Proteomes" id="UP000075882">
    <property type="component" value="Unassembled WGS sequence"/>
</dbReference>
<evidence type="ECO:0000256" key="8">
    <source>
        <dbReference type="SAM" id="MobiDB-lite"/>
    </source>
</evidence>
<sequence length="794" mass="87639">LVDLAMLNHAQKGVEALGVLVQYLVFNLDAFSCPTIKAAHQKTSADLLETKSILDEERTNSQTLKQQLLETTERETELQKLHRCELSKVETCLSEQQRSADDRIAALEAQLLAKESHSRELLARIDGYEAKLADQAEQLESARARELDLLQRINALSCTENELRDKVHSSELAFSERLQAAAMRERDLTDQINGLHREMERMRRETERKERELEEKLTITKDECVVLRQSRNGSVEPACSQTGNGTAAASSGNTMNVSGNPLQLNRSSGNINHLQVLQDEVDSLRCVLDLKQREISELRKQTQEYERDAKDLPGALTKISALESRIEDLEVQLKTKTEEEKELQQKLKHLQDNLNQETKIKSRLSLHNEELQWRLKQNSEKFTLAYAELSKSYHENSSFMMNATKSSLDQSVSHHQHQLSHNQSRSSCSDRFFDMDDISPPTSPVIKGMVEKSDSVSWVLEIDDEPPEVSASRMVRRAGSFRSSAAYDSVAKRPKCAGLNQTTSGIQQSSSAASILKQHSSDLSAAAVKPPHSGAPSHRLRSKSVSIKAAEPPKKIVRSNSGASASPCPPAGVPCKPSLRMVDLPGSSWKEQPLYSSSPYAHKRYLTEELDLIGTGKPFAEQQQQHQHHNRAKDLFLEETEFLSEPDSPFARCPPNGAGEANIADPPVEIFHRDKTPHFKKSKENRGLITCDTTALMGGSGGSSSKASGSGGGLTAREKRREFTRNAGSALKEGAGEALVSGSNSDDEALSTSRRRRARLRPASPRPAYRRRRGAAAAATTTAPCTVASGAASG</sequence>
<comment type="cofactor">
    <cofactor evidence="1">
        <name>Mg(2+)</name>
        <dbReference type="ChEBI" id="CHEBI:18420"/>
    </cofactor>
</comment>
<feature type="coiled-coil region" evidence="7">
    <location>
        <begin position="118"/>
        <end position="145"/>
    </location>
</feature>
<dbReference type="GO" id="GO:0046872">
    <property type="term" value="F:metal ion binding"/>
    <property type="evidence" value="ECO:0007669"/>
    <property type="project" value="UniProtKB-KW"/>
</dbReference>
<dbReference type="VEuPathDB" id="VectorBase:ACON2_033456"/>
<evidence type="ECO:0000313" key="10">
    <source>
        <dbReference type="EnsemblMetazoa" id="ACOM023926-PA.1"/>
    </source>
</evidence>
<keyword evidence="5" id="KW-0479">Metal-binding</keyword>
<evidence type="ECO:0000256" key="7">
    <source>
        <dbReference type="SAM" id="Coils"/>
    </source>
</evidence>
<dbReference type="PANTHER" id="PTHR24200">
    <property type="entry name" value="TOUCAN, ISOFORM A"/>
    <property type="match status" value="1"/>
</dbReference>
<keyword evidence="4" id="KW-0597">Phosphoprotein</keyword>
<dbReference type="GO" id="GO:0005524">
    <property type="term" value="F:ATP binding"/>
    <property type="evidence" value="ECO:0007669"/>
    <property type="project" value="InterPro"/>
</dbReference>
<evidence type="ECO:0000256" key="4">
    <source>
        <dbReference type="ARBA" id="ARBA00022553"/>
    </source>
</evidence>
<feature type="coiled-coil region" evidence="7">
    <location>
        <begin position="274"/>
        <end position="360"/>
    </location>
</feature>
<dbReference type="GO" id="GO:0005634">
    <property type="term" value="C:nucleus"/>
    <property type="evidence" value="ECO:0007669"/>
    <property type="project" value="TreeGrafter"/>
</dbReference>
<keyword evidence="6 7" id="KW-0175">Coiled coil</keyword>
<proteinExistence type="predicted"/>
<feature type="compositionally biased region" description="Low complexity" evidence="8">
    <location>
        <begin position="775"/>
        <end position="794"/>
    </location>
</feature>
<name>A0A8W7P110_ANOCL</name>
<feature type="region of interest" description="Disordered" evidence="8">
    <location>
        <begin position="510"/>
        <end position="570"/>
    </location>
</feature>
<evidence type="ECO:0000256" key="2">
    <source>
        <dbReference type="ARBA" id="ARBA00004496"/>
    </source>
</evidence>
<evidence type="ECO:0000259" key="9">
    <source>
        <dbReference type="Pfam" id="PF08826"/>
    </source>
</evidence>
<evidence type="ECO:0000256" key="1">
    <source>
        <dbReference type="ARBA" id="ARBA00001946"/>
    </source>
</evidence>
<dbReference type="AlphaFoldDB" id="A0A8W7P110"/>
<dbReference type="Pfam" id="PF08826">
    <property type="entry name" value="DMPK_coil"/>
    <property type="match status" value="1"/>
</dbReference>
<dbReference type="GO" id="GO:0004674">
    <property type="term" value="F:protein serine/threonine kinase activity"/>
    <property type="evidence" value="ECO:0007669"/>
    <property type="project" value="InterPro"/>
</dbReference>
<feature type="region of interest" description="Disordered" evidence="8">
    <location>
        <begin position="693"/>
        <end position="794"/>
    </location>
</feature>
<evidence type="ECO:0000256" key="6">
    <source>
        <dbReference type="ARBA" id="ARBA00023054"/>
    </source>
</evidence>
<comment type="subcellular location">
    <subcellularLocation>
        <location evidence="2">Cytoplasm</location>
    </subcellularLocation>
</comment>
<dbReference type="GO" id="GO:0008017">
    <property type="term" value="F:microtubule binding"/>
    <property type="evidence" value="ECO:0007669"/>
    <property type="project" value="TreeGrafter"/>
</dbReference>
<dbReference type="PANTHER" id="PTHR24200:SF11">
    <property type="entry name" value="TOUCAN, ISOFORM A"/>
    <property type="match status" value="1"/>
</dbReference>
<evidence type="ECO:0000256" key="5">
    <source>
        <dbReference type="ARBA" id="ARBA00022723"/>
    </source>
</evidence>
<evidence type="ECO:0000256" key="3">
    <source>
        <dbReference type="ARBA" id="ARBA00022490"/>
    </source>
</evidence>
<organism evidence="10">
    <name type="scientific">Anopheles coluzzii</name>
    <name type="common">African malaria mosquito</name>
    <dbReference type="NCBI Taxonomy" id="1518534"/>
    <lineage>
        <taxon>Eukaryota</taxon>
        <taxon>Metazoa</taxon>
        <taxon>Ecdysozoa</taxon>
        <taxon>Arthropoda</taxon>
        <taxon>Hexapoda</taxon>
        <taxon>Insecta</taxon>
        <taxon>Pterygota</taxon>
        <taxon>Neoptera</taxon>
        <taxon>Endopterygota</taxon>
        <taxon>Diptera</taxon>
        <taxon>Nematocera</taxon>
        <taxon>Culicoidea</taxon>
        <taxon>Culicidae</taxon>
        <taxon>Anophelinae</taxon>
        <taxon>Anopheles</taxon>
    </lineage>
</organism>
<feature type="coiled-coil region" evidence="7">
    <location>
        <begin position="185"/>
        <end position="223"/>
    </location>
</feature>
<reference evidence="10" key="1">
    <citation type="submission" date="2022-08" db="UniProtKB">
        <authorList>
            <consortium name="EnsemblMetazoa"/>
        </authorList>
    </citation>
    <scope>IDENTIFICATION</scope>
</reference>
<dbReference type="EnsemblMetazoa" id="ACOM023926-RA">
    <property type="protein sequence ID" value="ACOM023926-PA.1"/>
    <property type="gene ID" value="ACOM023926"/>
</dbReference>
<dbReference type="InterPro" id="IPR051293">
    <property type="entry name" value="MTUS1/CCDC69"/>
</dbReference>
<dbReference type="GO" id="GO:0005737">
    <property type="term" value="C:cytoplasm"/>
    <property type="evidence" value="ECO:0007669"/>
    <property type="project" value="UniProtKB-SubCell"/>
</dbReference>
<protein>
    <recommendedName>
        <fullName evidence="9">Myotonic dystrophy protein kinase coiled coil domain-containing protein</fullName>
    </recommendedName>
</protein>
<feature type="domain" description="Myotonic dystrophy protein kinase coiled coil" evidence="9">
    <location>
        <begin position="162"/>
        <end position="204"/>
    </location>
</feature>